<protein>
    <submittedName>
        <fullName evidence="2">Uncharacterized protein</fullName>
    </submittedName>
</protein>
<dbReference type="AlphaFoldDB" id="A0A8H7WDD2"/>
<organism evidence="2 3">
    <name type="scientific">Cadophora malorum</name>
    <dbReference type="NCBI Taxonomy" id="108018"/>
    <lineage>
        <taxon>Eukaryota</taxon>
        <taxon>Fungi</taxon>
        <taxon>Dikarya</taxon>
        <taxon>Ascomycota</taxon>
        <taxon>Pezizomycotina</taxon>
        <taxon>Leotiomycetes</taxon>
        <taxon>Helotiales</taxon>
        <taxon>Ploettnerulaceae</taxon>
        <taxon>Cadophora</taxon>
    </lineage>
</organism>
<reference evidence="2" key="1">
    <citation type="submission" date="2021-02" db="EMBL/GenBank/DDBJ databases">
        <title>Genome sequence Cadophora malorum strain M34.</title>
        <authorList>
            <person name="Stefanovic E."/>
            <person name="Vu D."/>
            <person name="Scully C."/>
            <person name="Dijksterhuis J."/>
            <person name="Roader J."/>
            <person name="Houbraken J."/>
        </authorList>
    </citation>
    <scope>NUCLEOTIDE SEQUENCE</scope>
    <source>
        <strain evidence="2">M34</strain>
    </source>
</reference>
<proteinExistence type="predicted"/>
<comment type="caution">
    <text evidence="2">The sequence shown here is derived from an EMBL/GenBank/DDBJ whole genome shotgun (WGS) entry which is preliminary data.</text>
</comment>
<dbReference type="EMBL" id="JAFJYH010000044">
    <property type="protein sequence ID" value="KAG4422731.1"/>
    <property type="molecule type" value="Genomic_DNA"/>
</dbReference>
<dbReference type="Proteomes" id="UP000664132">
    <property type="component" value="Unassembled WGS sequence"/>
</dbReference>
<feature type="region of interest" description="Disordered" evidence="1">
    <location>
        <begin position="100"/>
        <end position="122"/>
    </location>
</feature>
<evidence type="ECO:0000313" key="3">
    <source>
        <dbReference type="Proteomes" id="UP000664132"/>
    </source>
</evidence>
<evidence type="ECO:0000256" key="1">
    <source>
        <dbReference type="SAM" id="MobiDB-lite"/>
    </source>
</evidence>
<accession>A0A8H7WDD2</accession>
<sequence>MHGKHKYSFGTGFFDQAAGAKLDSQDILVQFLLNSLQKDTVGVNTQESLSIPPTQPTPSGHMVLVQVPDLAPSGSDFIYTSTDSTSSTKTKNNALHEIAPPIVGTGRRKKKKQSDDQPVSDGAAGIGKTAALIQLIQARAIAGDIVGAYISTNAVVDNILGRTLKSVKSKDLIDLDQKLLLRLWTDQMEIEFKILSSVDTTNAREFLDMYITKVADSMRAPDKTSI</sequence>
<evidence type="ECO:0000313" key="2">
    <source>
        <dbReference type="EMBL" id="KAG4422731.1"/>
    </source>
</evidence>
<keyword evidence="3" id="KW-1185">Reference proteome</keyword>
<name>A0A8H7WDD2_9HELO</name>
<gene>
    <name evidence="2" type="ORF">IFR04_004079</name>
</gene>